<name>A0A9J5YR88_SOLCO</name>
<evidence type="ECO:0000259" key="3">
    <source>
        <dbReference type="PROSITE" id="PS50108"/>
    </source>
</evidence>
<feature type="compositionally biased region" description="Basic and acidic residues" evidence="2">
    <location>
        <begin position="359"/>
        <end position="368"/>
    </location>
</feature>
<dbReference type="GO" id="GO:1902388">
    <property type="term" value="F:ceramide 1-phosphate transfer activity"/>
    <property type="evidence" value="ECO:0007669"/>
    <property type="project" value="TreeGrafter"/>
</dbReference>
<dbReference type="InterPro" id="IPR014830">
    <property type="entry name" value="Glycolipid_transfer_prot_dom"/>
</dbReference>
<feature type="compositionally biased region" description="Basic residues" evidence="2">
    <location>
        <begin position="327"/>
        <end position="337"/>
    </location>
</feature>
<keyword evidence="5" id="KW-1185">Reference proteome</keyword>
<organism evidence="4 5">
    <name type="scientific">Solanum commersonii</name>
    <name type="common">Commerson's wild potato</name>
    <name type="synonym">Commerson's nightshade</name>
    <dbReference type="NCBI Taxonomy" id="4109"/>
    <lineage>
        <taxon>Eukaryota</taxon>
        <taxon>Viridiplantae</taxon>
        <taxon>Streptophyta</taxon>
        <taxon>Embryophyta</taxon>
        <taxon>Tracheophyta</taxon>
        <taxon>Spermatophyta</taxon>
        <taxon>Magnoliopsida</taxon>
        <taxon>eudicotyledons</taxon>
        <taxon>Gunneridae</taxon>
        <taxon>Pentapetalae</taxon>
        <taxon>asterids</taxon>
        <taxon>lamiids</taxon>
        <taxon>Solanales</taxon>
        <taxon>Solanaceae</taxon>
        <taxon>Solanoideae</taxon>
        <taxon>Solaneae</taxon>
        <taxon>Solanum</taxon>
    </lineage>
</organism>
<dbReference type="EMBL" id="JACXVP010000006">
    <property type="protein sequence ID" value="KAG5603283.1"/>
    <property type="molecule type" value="Genomic_DNA"/>
</dbReference>
<feature type="compositionally biased region" description="Basic and acidic residues" evidence="2">
    <location>
        <begin position="279"/>
        <end position="294"/>
    </location>
</feature>
<proteinExistence type="predicted"/>
<dbReference type="PANTHER" id="PTHR10219">
    <property type="entry name" value="GLYCOLIPID TRANSFER PROTEIN-RELATED"/>
    <property type="match status" value="1"/>
</dbReference>
<feature type="domain" description="CRIB" evidence="3">
    <location>
        <begin position="231"/>
        <end position="244"/>
    </location>
</feature>
<dbReference type="InterPro" id="IPR000095">
    <property type="entry name" value="CRIB_dom"/>
</dbReference>
<evidence type="ECO:0000313" key="4">
    <source>
        <dbReference type="EMBL" id="KAG5603283.1"/>
    </source>
</evidence>
<reference evidence="4 5" key="1">
    <citation type="submission" date="2020-09" db="EMBL/GenBank/DDBJ databases">
        <title>De no assembly of potato wild relative species, Solanum commersonii.</title>
        <authorList>
            <person name="Cho K."/>
        </authorList>
    </citation>
    <scope>NUCLEOTIDE SEQUENCE [LARGE SCALE GENOMIC DNA]</scope>
    <source>
        <strain evidence="4">LZ3.2</strain>
        <tissue evidence="4">Leaf</tissue>
    </source>
</reference>
<comment type="caution">
    <text evidence="4">The sequence shown here is derived from an EMBL/GenBank/DDBJ whole genome shotgun (WGS) entry which is preliminary data.</text>
</comment>
<dbReference type="AlphaFoldDB" id="A0A9J5YR88"/>
<keyword evidence="1" id="KW-0813">Transport</keyword>
<dbReference type="SMART" id="SM00285">
    <property type="entry name" value="PBD"/>
    <property type="match status" value="1"/>
</dbReference>
<protein>
    <recommendedName>
        <fullName evidence="3">CRIB domain-containing protein</fullName>
    </recommendedName>
</protein>
<dbReference type="OrthoDB" id="205255at2759"/>
<evidence type="ECO:0000313" key="5">
    <source>
        <dbReference type="Proteomes" id="UP000824120"/>
    </source>
</evidence>
<dbReference type="GO" id="GO:0005829">
    <property type="term" value="C:cytosol"/>
    <property type="evidence" value="ECO:0007669"/>
    <property type="project" value="TreeGrafter"/>
</dbReference>
<dbReference type="FunFam" id="1.10.3520.10:FF:000004">
    <property type="entry name" value="Glycolipid transfer protein 1"/>
    <property type="match status" value="1"/>
</dbReference>
<feature type="compositionally biased region" description="Polar residues" evidence="2">
    <location>
        <begin position="411"/>
        <end position="420"/>
    </location>
</feature>
<accession>A0A9J5YR88</accession>
<dbReference type="Proteomes" id="UP000824120">
    <property type="component" value="Chromosome 6"/>
</dbReference>
<dbReference type="GO" id="GO:0016020">
    <property type="term" value="C:membrane"/>
    <property type="evidence" value="ECO:0007669"/>
    <property type="project" value="TreeGrafter"/>
</dbReference>
<dbReference type="GO" id="GO:1902387">
    <property type="term" value="F:ceramide 1-phosphate binding"/>
    <property type="evidence" value="ECO:0007669"/>
    <property type="project" value="TreeGrafter"/>
</dbReference>
<dbReference type="SUPFAM" id="SSF110004">
    <property type="entry name" value="Glycolipid transfer protein, GLTP"/>
    <property type="match status" value="1"/>
</dbReference>
<feature type="compositionally biased region" description="Low complexity" evidence="2">
    <location>
        <begin position="385"/>
        <end position="405"/>
    </location>
</feature>
<evidence type="ECO:0000256" key="2">
    <source>
        <dbReference type="SAM" id="MobiDB-lite"/>
    </source>
</evidence>
<gene>
    <name evidence="4" type="ORF">H5410_034653</name>
</gene>
<dbReference type="InterPro" id="IPR036497">
    <property type="entry name" value="GLTP_sf"/>
</dbReference>
<dbReference type="PANTHER" id="PTHR10219:SF25">
    <property type="entry name" value="PLECKSTRIN HOMOLOGY DOMAIN-CONTAINING FAMILY A MEMBER 8"/>
    <property type="match status" value="1"/>
</dbReference>
<dbReference type="PROSITE" id="PS50108">
    <property type="entry name" value="CRIB"/>
    <property type="match status" value="1"/>
</dbReference>
<dbReference type="Pfam" id="PF08718">
    <property type="entry name" value="GLTP"/>
    <property type="match status" value="1"/>
</dbReference>
<sequence>MEGTVFAPALEGIKHVKSEEGDMLTRPFLDVCKHILPIIEKFGAAMALVKSDIGGNITRLENKYLSNPTKYTNLYSMVQEEVEAKTAKGSSSCTNGLLWLTRAMDFLVALFRNLLEHQDWAMSQSCSDSYSKTLKKWHGWIASSSFTVAMKLAPDRKKFMDVICGTGDINSDIEKFCTTFSPLLEENHKFLVCKSRPKRKLKMATKVKGLLKGLRYISQIFDEEKEKEIQIGFPTDVKHVAHIGWDGPSTDNNPTWMKEFNGPGQFQSAPLVPPAADNPEIKWVSEDSNRRSRNADSSAVGDQPEQTKSTRRHSSSKENGGTDSPKKSRGSRRHHRKDSADGSKHGRIPLDSAAGSESPARDLPDIPKKSRRKKSKEADPGGTVPGSRSSKSKGTSSSTAAPPASEGAVQSLRNNESIIS</sequence>
<evidence type="ECO:0000256" key="1">
    <source>
        <dbReference type="ARBA" id="ARBA00022448"/>
    </source>
</evidence>
<dbReference type="Pfam" id="PF00786">
    <property type="entry name" value="PBD"/>
    <property type="match status" value="1"/>
</dbReference>
<feature type="region of interest" description="Disordered" evidence="2">
    <location>
        <begin position="245"/>
        <end position="420"/>
    </location>
</feature>
<dbReference type="Gene3D" id="3.90.810.10">
    <property type="entry name" value="CRIB domain"/>
    <property type="match status" value="1"/>
</dbReference>
<dbReference type="Gene3D" id="1.10.3520.10">
    <property type="entry name" value="Glycolipid transfer protein"/>
    <property type="match status" value="1"/>
</dbReference>
<dbReference type="CDD" id="cd00132">
    <property type="entry name" value="CRIB"/>
    <property type="match status" value="1"/>
</dbReference>
<dbReference type="InterPro" id="IPR036936">
    <property type="entry name" value="CRIB_dom_sf"/>
</dbReference>